<dbReference type="InterPro" id="IPR000835">
    <property type="entry name" value="HTH_MarR-typ"/>
</dbReference>
<keyword evidence="6" id="KW-1185">Reference proteome</keyword>
<feature type="domain" description="HTH marR-type" evidence="4">
    <location>
        <begin position="4"/>
        <end position="137"/>
    </location>
</feature>
<keyword evidence="3" id="KW-0804">Transcription</keyword>
<dbReference type="GO" id="GO:0003677">
    <property type="term" value="F:DNA binding"/>
    <property type="evidence" value="ECO:0007669"/>
    <property type="project" value="UniProtKB-KW"/>
</dbReference>
<dbReference type="PANTHER" id="PTHR33164">
    <property type="entry name" value="TRANSCRIPTIONAL REGULATOR, MARR FAMILY"/>
    <property type="match status" value="1"/>
</dbReference>
<dbReference type="PROSITE" id="PS50995">
    <property type="entry name" value="HTH_MARR_2"/>
    <property type="match status" value="1"/>
</dbReference>
<dbReference type="GO" id="GO:0003700">
    <property type="term" value="F:DNA-binding transcription factor activity"/>
    <property type="evidence" value="ECO:0007669"/>
    <property type="project" value="InterPro"/>
</dbReference>
<dbReference type="Gene3D" id="1.10.10.10">
    <property type="entry name" value="Winged helix-like DNA-binding domain superfamily/Winged helix DNA-binding domain"/>
    <property type="match status" value="1"/>
</dbReference>
<keyword evidence="2 5" id="KW-0238">DNA-binding</keyword>
<dbReference type="AlphaFoldDB" id="A0A1M7SSU7"/>
<evidence type="ECO:0000313" key="5">
    <source>
        <dbReference type="EMBL" id="SHN61595.1"/>
    </source>
</evidence>
<evidence type="ECO:0000256" key="1">
    <source>
        <dbReference type="ARBA" id="ARBA00023015"/>
    </source>
</evidence>
<accession>A0A1M7SSU7</accession>
<dbReference type="RefSeq" id="WP_072746767.1">
    <property type="nucleotide sequence ID" value="NZ_FOHL01000001.1"/>
</dbReference>
<dbReference type="Proteomes" id="UP000184066">
    <property type="component" value="Unassembled WGS sequence"/>
</dbReference>
<name>A0A1M7SSU7_9RHOB</name>
<gene>
    <name evidence="5" type="ORF">SAMN05216200_103187</name>
</gene>
<evidence type="ECO:0000259" key="4">
    <source>
        <dbReference type="PROSITE" id="PS50995"/>
    </source>
</evidence>
<sequence>MQFETFFPWRLARMAEAVSHAMAQIYAGRFQLTRDEWRVLAAAAEAPEMETREVARRVAMDKVSMSRAASRLEDRGLITRRESPHDRRIKLIRLTPEGRAIQSEVGRIVGERAAYLMEGLAPAEREALDAAIGKLERRALVFDEPQNQGKCRPGCACQCESHYARALELAMAV</sequence>
<dbReference type="GO" id="GO:0006950">
    <property type="term" value="P:response to stress"/>
    <property type="evidence" value="ECO:0007669"/>
    <property type="project" value="TreeGrafter"/>
</dbReference>
<dbReference type="Pfam" id="PF12802">
    <property type="entry name" value="MarR_2"/>
    <property type="match status" value="1"/>
</dbReference>
<dbReference type="PANTHER" id="PTHR33164:SF43">
    <property type="entry name" value="HTH-TYPE TRANSCRIPTIONAL REPRESSOR YETL"/>
    <property type="match status" value="1"/>
</dbReference>
<evidence type="ECO:0000313" key="6">
    <source>
        <dbReference type="Proteomes" id="UP000184066"/>
    </source>
</evidence>
<proteinExistence type="predicted"/>
<dbReference type="PROSITE" id="PS01117">
    <property type="entry name" value="HTH_MARR_1"/>
    <property type="match status" value="1"/>
</dbReference>
<protein>
    <submittedName>
        <fullName evidence="5">DNA-binding transcriptional regulator, MarR family</fullName>
    </submittedName>
</protein>
<evidence type="ECO:0000256" key="2">
    <source>
        <dbReference type="ARBA" id="ARBA00023125"/>
    </source>
</evidence>
<dbReference type="EMBL" id="FRDL01000003">
    <property type="protein sequence ID" value="SHN61595.1"/>
    <property type="molecule type" value="Genomic_DNA"/>
</dbReference>
<dbReference type="OrthoDB" id="8906692at2"/>
<reference evidence="5 6" key="1">
    <citation type="submission" date="2016-12" db="EMBL/GenBank/DDBJ databases">
        <authorList>
            <person name="Song W.-J."/>
            <person name="Kurnit D.M."/>
        </authorList>
    </citation>
    <scope>NUCLEOTIDE SEQUENCE [LARGE SCALE GENOMIC DNA]</scope>
    <source>
        <strain evidence="5 6">CGMCC 1.10808</strain>
    </source>
</reference>
<dbReference type="SUPFAM" id="SSF46785">
    <property type="entry name" value="Winged helix' DNA-binding domain"/>
    <property type="match status" value="1"/>
</dbReference>
<dbReference type="SMART" id="SM00347">
    <property type="entry name" value="HTH_MARR"/>
    <property type="match status" value="1"/>
</dbReference>
<dbReference type="PRINTS" id="PR00598">
    <property type="entry name" value="HTHMARR"/>
</dbReference>
<keyword evidence="1" id="KW-0805">Transcription regulation</keyword>
<organism evidence="5 6">
    <name type="scientific">Oceanicella actignis</name>
    <dbReference type="NCBI Taxonomy" id="1189325"/>
    <lineage>
        <taxon>Bacteria</taxon>
        <taxon>Pseudomonadati</taxon>
        <taxon>Pseudomonadota</taxon>
        <taxon>Alphaproteobacteria</taxon>
        <taxon>Rhodobacterales</taxon>
        <taxon>Paracoccaceae</taxon>
        <taxon>Oceanicella</taxon>
    </lineage>
</organism>
<dbReference type="InterPro" id="IPR036390">
    <property type="entry name" value="WH_DNA-bd_sf"/>
</dbReference>
<dbReference type="STRING" id="1189325.SAMN04488119_101186"/>
<dbReference type="InterPro" id="IPR036388">
    <property type="entry name" value="WH-like_DNA-bd_sf"/>
</dbReference>
<dbReference type="InterPro" id="IPR023187">
    <property type="entry name" value="Tscrpt_reg_MarR-type_CS"/>
</dbReference>
<evidence type="ECO:0000256" key="3">
    <source>
        <dbReference type="ARBA" id="ARBA00023163"/>
    </source>
</evidence>
<dbReference type="InterPro" id="IPR039422">
    <property type="entry name" value="MarR/SlyA-like"/>
</dbReference>